<reference evidence="1" key="2">
    <citation type="journal article" date="2015" name="Fish Shellfish Immunol.">
        <title>Early steps in the European eel (Anguilla anguilla)-Vibrio vulnificus interaction in the gills: Role of the RtxA13 toxin.</title>
        <authorList>
            <person name="Callol A."/>
            <person name="Pajuelo D."/>
            <person name="Ebbesson L."/>
            <person name="Teles M."/>
            <person name="MacKenzie S."/>
            <person name="Amaro C."/>
        </authorList>
    </citation>
    <scope>NUCLEOTIDE SEQUENCE</scope>
</reference>
<evidence type="ECO:0000313" key="1">
    <source>
        <dbReference type="EMBL" id="JAH14273.1"/>
    </source>
</evidence>
<protein>
    <submittedName>
        <fullName evidence="1">Uncharacterized protein</fullName>
    </submittedName>
</protein>
<name>A0A0E9QDW0_ANGAN</name>
<reference evidence="1" key="1">
    <citation type="submission" date="2014-11" db="EMBL/GenBank/DDBJ databases">
        <authorList>
            <person name="Amaro Gonzalez C."/>
        </authorList>
    </citation>
    <scope>NUCLEOTIDE SEQUENCE</scope>
</reference>
<sequence>MNLKLNKNV</sequence>
<dbReference type="EMBL" id="GBXM01094304">
    <property type="protein sequence ID" value="JAH14273.1"/>
    <property type="molecule type" value="Transcribed_RNA"/>
</dbReference>
<proteinExistence type="predicted"/>
<accession>A0A0E9QDW0</accession>
<organism evidence="1">
    <name type="scientific">Anguilla anguilla</name>
    <name type="common">European freshwater eel</name>
    <name type="synonym">Muraena anguilla</name>
    <dbReference type="NCBI Taxonomy" id="7936"/>
    <lineage>
        <taxon>Eukaryota</taxon>
        <taxon>Metazoa</taxon>
        <taxon>Chordata</taxon>
        <taxon>Craniata</taxon>
        <taxon>Vertebrata</taxon>
        <taxon>Euteleostomi</taxon>
        <taxon>Actinopterygii</taxon>
        <taxon>Neopterygii</taxon>
        <taxon>Teleostei</taxon>
        <taxon>Anguilliformes</taxon>
        <taxon>Anguillidae</taxon>
        <taxon>Anguilla</taxon>
    </lineage>
</organism>